<organism evidence="1 2">
    <name type="scientific">Actinoplanes couchii</name>
    <dbReference type="NCBI Taxonomy" id="403638"/>
    <lineage>
        <taxon>Bacteria</taxon>
        <taxon>Bacillati</taxon>
        <taxon>Actinomycetota</taxon>
        <taxon>Actinomycetes</taxon>
        <taxon>Micromonosporales</taxon>
        <taxon>Micromonosporaceae</taxon>
        <taxon>Actinoplanes</taxon>
    </lineage>
</organism>
<dbReference type="Pfam" id="PF04268">
    <property type="entry name" value="SoxG"/>
    <property type="match status" value="1"/>
</dbReference>
<keyword evidence="2" id="KW-1185">Reference proteome</keyword>
<proteinExistence type="predicted"/>
<protein>
    <submittedName>
        <fullName evidence="1">Sarcosine oxidase subunit gamma</fullName>
    </submittedName>
</protein>
<evidence type="ECO:0000313" key="1">
    <source>
        <dbReference type="EMBL" id="GID59660.1"/>
    </source>
</evidence>
<dbReference type="RefSeq" id="WP_203805958.1">
    <property type="nucleotide sequence ID" value="NZ_BAAAQE010000065.1"/>
</dbReference>
<gene>
    <name evidence="1" type="primary">soxG</name>
    <name evidence="1" type="ORF">Aco03nite_080640</name>
</gene>
<dbReference type="InterPro" id="IPR007375">
    <property type="entry name" value="SoxG"/>
</dbReference>
<dbReference type="Gene3D" id="3.30.70.1520">
    <property type="entry name" value="Heterotetrameric sarcosine oxidase"/>
    <property type="match status" value="1"/>
</dbReference>
<dbReference type="Gene3D" id="3.30.1360.120">
    <property type="entry name" value="Probable tRNA modification gtpase trme, domain 1"/>
    <property type="match status" value="1"/>
</dbReference>
<sequence length="186" mass="20057">MAERSPLADVDLSDTGDRVTLAEVPFLTQLDVRTSPSSSFPEPGTFRTDELDGEATFIWLGPDEWLVVGPPGAQKRLTERLESGRLESVSDTSVVDVSAQRTTLELRGPGALELLALGCSLDLHPRVFGPGRCAQTTLAHTPVILLQRKHCVTTGEPVFWVLVRASFASHLASWLLDASGDLTAGH</sequence>
<dbReference type="InterPro" id="IPR027266">
    <property type="entry name" value="TrmE/GcvT-like"/>
</dbReference>
<dbReference type="SUPFAM" id="SSF103025">
    <property type="entry name" value="Folate-binding domain"/>
    <property type="match status" value="1"/>
</dbReference>
<name>A0ABQ3XMG6_9ACTN</name>
<reference evidence="1 2" key="1">
    <citation type="submission" date="2021-01" db="EMBL/GenBank/DDBJ databases">
        <title>Whole genome shotgun sequence of Actinoplanes couchii NBRC 106145.</title>
        <authorList>
            <person name="Komaki H."/>
            <person name="Tamura T."/>
        </authorList>
    </citation>
    <scope>NUCLEOTIDE SEQUENCE [LARGE SCALE GENOMIC DNA]</scope>
    <source>
        <strain evidence="1 2">NBRC 106145</strain>
    </source>
</reference>
<dbReference type="Proteomes" id="UP000612282">
    <property type="component" value="Unassembled WGS sequence"/>
</dbReference>
<dbReference type="EMBL" id="BOMG01000099">
    <property type="protein sequence ID" value="GID59660.1"/>
    <property type="molecule type" value="Genomic_DNA"/>
</dbReference>
<evidence type="ECO:0000313" key="2">
    <source>
        <dbReference type="Proteomes" id="UP000612282"/>
    </source>
</evidence>
<accession>A0ABQ3XMG6</accession>
<comment type="caution">
    <text evidence="1">The sequence shown here is derived from an EMBL/GenBank/DDBJ whole genome shotgun (WGS) entry which is preliminary data.</text>
</comment>